<keyword evidence="4 7" id="KW-0378">Hydrolase</keyword>
<dbReference type="PROSITE" id="PS01090">
    <property type="entry name" value="TATD_2"/>
    <property type="match status" value="1"/>
</dbReference>
<proteinExistence type="inferred from homology"/>
<dbReference type="SUPFAM" id="SSF51556">
    <property type="entry name" value="Metallo-dependent hydrolases"/>
    <property type="match status" value="1"/>
</dbReference>
<dbReference type="InterPro" id="IPR001130">
    <property type="entry name" value="TatD-like"/>
</dbReference>
<dbReference type="Gene3D" id="3.20.20.140">
    <property type="entry name" value="Metal-dependent hydrolases"/>
    <property type="match status" value="1"/>
</dbReference>
<evidence type="ECO:0000256" key="5">
    <source>
        <dbReference type="SAM" id="MobiDB-lite"/>
    </source>
</evidence>
<dbReference type="GO" id="GO:0003676">
    <property type="term" value="F:nucleic acid binding"/>
    <property type="evidence" value="ECO:0007669"/>
    <property type="project" value="InterPro"/>
</dbReference>
<evidence type="ECO:0000313" key="7">
    <source>
        <dbReference type="EMBL" id="ORY49925.1"/>
    </source>
</evidence>
<dbReference type="InterPro" id="IPR047201">
    <property type="entry name" value="ERI-1_3'hExo-like"/>
</dbReference>
<dbReference type="AlphaFoldDB" id="A0A1Y2CUB6"/>
<dbReference type="InterPro" id="IPR036397">
    <property type="entry name" value="RNaseH_sf"/>
</dbReference>
<comment type="similarity">
    <text evidence="1">Belongs to the metallo-dependent hydrolases superfamily. TatD-type hydrolase family.</text>
</comment>
<dbReference type="Proteomes" id="UP000193642">
    <property type="component" value="Unassembled WGS sequence"/>
</dbReference>
<evidence type="ECO:0000256" key="3">
    <source>
        <dbReference type="ARBA" id="ARBA00022723"/>
    </source>
</evidence>
<dbReference type="STRING" id="329046.A0A1Y2CUB6"/>
<comment type="caution">
    <text evidence="7">The sequence shown here is derived from an EMBL/GenBank/DDBJ whole genome shotgun (WGS) entry which is preliminary data.</text>
</comment>
<protein>
    <submittedName>
        <fullName evidence="7">Metallo-dependent hydrolase</fullName>
    </submittedName>
</protein>
<dbReference type="InterPro" id="IPR050891">
    <property type="entry name" value="TatD-type_Hydrolase"/>
</dbReference>
<organism evidence="7 8">
    <name type="scientific">Rhizoclosmatium globosum</name>
    <dbReference type="NCBI Taxonomy" id="329046"/>
    <lineage>
        <taxon>Eukaryota</taxon>
        <taxon>Fungi</taxon>
        <taxon>Fungi incertae sedis</taxon>
        <taxon>Chytridiomycota</taxon>
        <taxon>Chytridiomycota incertae sedis</taxon>
        <taxon>Chytridiomycetes</taxon>
        <taxon>Chytridiales</taxon>
        <taxon>Chytriomycetaceae</taxon>
        <taxon>Rhizoclosmatium</taxon>
    </lineage>
</organism>
<gene>
    <name evidence="7" type="ORF">BCR33DRAFT_556776</name>
</gene>
<dbReference type="InterPro" id="IPR012337">
    <property type="entry name" value="RNaseH-like_sf"/>
</dbReference>
<name>A0A1Y2CUB6_9FUNG</name>
<feature type="region of interest" description="Disordered" evidence="5">
    <location>
        <begin position="110"/>
        <end position="182"/>
    </location>
</feature>
<dbReference type="PANTHER" id="PTHR10060:SF15">
    <property type="entry name" value="DEOXYRIBONUCLEASE TATDN1"/>
    <property type="match status" value="1"/>
</dbReference>
<keyword evidence="8" id="KW-1185">Reference proteome</keyword>
<evidence type="ECO:0000313" key="8">
    <source>
        <dbReference type="Proteomes" id="UP000193642"/>
    </source>
</evidence>
<dbReference type="CDD" id="cd06133">
    <property type="entry name" value="ERI-1_3'hExo_like"/>
    <property type="match status" value="1"/>
</dbReference>
<dbReference type="InterPro" id="IPR032466">
    <property type="entry name" value="Metal_Hydrolase"/>
</dbReference>
<evidence type="ECO:0000256" key="1">
    <source>
        <dbReference type="ARBA" id="ARBA00009275"/>
    </source>
</evidence>
<evidence type="ECO:0000256" key="2">
    <source>
        <dbReference type="ARBA" id="ARBA00022722"/>
    </source>
</evidence>
<sequence length="357" mass="39300">MLEFLRTNSLDETNTLFVTCGHWDLFKMLPSQLKTSKLGSAPPVLSQWCNIKVALKNQTGKDIRGMPDMLKHFHLPLIGRHHSGIDDARNIAAIAQALLKTGYVFDVTPNENAGAPRREKPEPVAPTSAESVSTDRVIPGLPPSAGKAKKAAKPVQNPPKPKNQPRAPPPPPPNCGPLIDIGANLTHHPFNKETLPDILRNAKSAANVVHVMITGTSLKSSIEAIELCRHFNNLGKDGEFPRLSCTVGVHPHDATRALEDKDIMRRLEELITKNRDVVVAVGECGLDFDRNFSTPADQEVMFYNQARLSLKLGMPLFLHERSAHDKFMEIVKNVNSESTNGSKLFGVLHCYTGENED</sequence>
<dbReference type="OrthoDB" id="6079689at2759"/>
<dbReference type="Gene3D" id="3.30.420.10">
    <property type="entry name" value="Ribonuclease H-like superfamily/Ribonuclease H"/>
    <property type="match status" value="1"/>
</dbReference>
<keyword evidence="2" id="KW-0540">Nuclease</keyword>
<dbReference type="SUPFAM" id="SSF53098">
    <property type="entry name" value="Ribonuclease H-like"/>
    <property type="match status" value="1"/>
</dbReference>
<feature type="domain" description="Exonuclease" evidence="6">
    <location>
        <begin position="3"/>
        <end position="94"/>
    </location>
</feature>
<reference evidence="7 8" key="1">
    <citation type="submission" date="2016-07" db="EMBL/GenBank/DDBJ databases">
        <title>Pervasive Adenine N6-methylation of Active Genes in Fungi.</title>
        <authorList>
            <consortium name="DOE Joint Genome Institute"/>
            <person name="Mondo S.J."/>
            <person name="Dannebaum R.O."/>
            <person name="Kuo R.C."/>
            <person name="Labutti K."/>
            <person name="Haridas S."/>
            <person name="Kuo A."/>
            <person name="Salamov A."/>
            <person name="Ahrendt S.R."/>
            <person name="Lipzen A."/>
            <person name="Sullivan W."/>
            <person name="Andreopoulos W.B."/>
            <person name="Clum A."/>
            <person name="Lindquist E."/>
            <person name="Daum C."/>
            <person name="Ramamoorthy G.K."/>
            <person name="Gryganskyi A."/>
            <person name="Culley D."/>
            <person name="Magnuson J.K."/>
            <person name="James T.Y."/>
            <person name="O'Malley M.A."/>
            <person name="Stajich J.E."/>
            <person name="Spatafora J.W."/>
            <person name="Visel A."/>
            <person name="Grigoriev I.V."/>
        </authorList>
    </citation>
    <scope>NUCLEOTIDE SEQUENCE [LARGE SCALE GENOMIC DNA]</scope>
    <source>
        <strain evidence="7 8">JEL800</strain>
    </source>
</reference>
<dbReference type="InterPro" id="IPR013520">
    <property type="entry name" value="Ribonucl_H"/>
</dbReference>
<dbReference type="Pfam" id="PF01026">
    <property type="entry name" value="TatD_DNase"/>
    <property type="match status" value="1"/>
</dbReference>
<feature type="compositionally biased region" description="Pro residues" evidence="5">
    <location>
        <begin position="156"/>
        <end position="175"/>
    </location>
</feature>
<accession>A0A1Y2CUB6</accession>
<dbReference type="EMBL" id="MCGO01000008">
    <property type="protein sequence ID" value="ORY49925.1"/>
    <property type="molecule type" value="Genomic_DNA"/>
</dbReference>
<dbReference type="CDD" id="cd01310">
    <property type="entry name" value="TatD_DNAse"/>
    <property type="match status" value="1"/>
</dbReference>
<dbReference type="Pfam" id="PF00929">
    <property type="entry name" value="RNase_T"/>
    <property type="match status" value="1"/>
</dbReference>
<dbReference type="InterPro" id="IPR018228">
    <property type="entry name" value="DNase_TatD-rel_CS"/>
</dbReference>
<evidence type="ECO:0000256" key="4">
    <source>
        <dbReference type="ARBA" id="ARBA00022801"/>
    </source>
</evidence>
<keyword evidence="3" id="KW-0479">Metal-binding</keyword>
<dbReference type="GO" id="GO:0000175">
    <property type="term" value="F:3'-5'-RNA exonuclease activity"/>
    <property type="evidence" value="ECO:0007669"/>
    <property type="project" value="InterPro"/>
</dbReference>
<dbReference type="GO" id="GO:0046872">
    <property type="term" value="F:metal ion binding"/>
    <property type="evidence" value="ECO:0007669"/>
    <property type="project" value="UniProtKB-KW"/>
</dbReference>
<dbReference type="PANTHER" id="PTHR10060">
    <property type="entry name" value="TATD FAMILY DEOXYRIBONUCLEASE"/>
    <property type="match status" value="1"/>
</dbReference>
<feature type="non-terminal residue" evidence="7">
    <location>
        <position position="357"/>
    </location>
</feature>
<evidence type="ECO:0000259" key="6">
    <source>
        <dbReference type="Pfam" id="PF00929"/>
    </source>
</evidence>